<dbReference type="PROSITE" id="PS00600">
    <property type="entry name" value="AA_TRANSFER_CLASS_3"/>
    <property type="match status" value="1"/>
</dbReference>
<dbReference type="InterPro" id="IPR015421">
    <property type="entry name" value="PyrdxlP-dep_Trfase_major"/>
</dbReference>
<sequence length="434" mass="46941">MSTNAAFTARRAAAIPAGLSKHLDVYIEKAENAELWDVEGKRYIDFAAGIAVNNTGHRHPKVVERVRNQLDKVTHTSFQTTPYIDYVTVCEKLNDLVPGDFPKKTFLVSTGAEAVENAAKIARVATGRSAFVAFSGAFHGRTLMAMTLTGKTNPYKAGFGPLVPDVFHLPFPIPYHGISEQESLTALDRFFRSEVDPTRVAGIFVEPVQGEGGFYPGPVTFLRTLREICDRHGILLIADEIQTGFARTGKMFAMEHAGVAADIVVMAKGLGGGFPIAAVTGRADIMDKIPMGGVGSTFAGNPLSCAASIAVLEIIEDEKLIDRANEVGRRLKAVFEGWQEGNEFSCIGEVRGLGAMVAIEFVRDRETRQPWPELVKAITHTAAEKGLLLLSCGVHGNVVRVLTPLTIPFDHLDEGIAILKDSLRAALEKVESGQ</sequence>
<dbReference type="GO" id="GO:0030170">
    <property type="term" value="F:pyridoxal phosphate binding"/>
    <property type="evidence" value="ECO:0007669"/>
    <property type="project" value="InterPro"/>
</dbReference>
<organism evidence="7 8">
    <name type="scientific">Rhizobium loti</name>
    <name type="common">Mesorhizobium loti</name>
    <dbReference type="NCBI Taxonomy" id="381"/>
    <lineage>
        <taxon>Bacteria</taxon>
        <taxon>Pseudomonadati</taxon>
        <taxon>Pseudomonadota</taxon>
        <taxon>Alphaproteobacteria</taxon>
        <taxon>Hyphomicrobiales</taxon>
        <taxon>Phyllobacteriaceae</taxon>
        <taxon>Mesorhizobium</taxon>
    </lineage>
</organism>
<dbReference type="SUPFAM" id="SSF53383">
    <property type="entry name" value="PLP-dependent transferases"/>
    <property type="match status" value="1"/>
</dbReference>
<accession>A0A6M7U8W9</accession>
<comment type="caution">
    <text evidence="7">The sequence shown here is derived from an EMBL/GenBank/DDBJ whole genome shotgun (WGS) entry which is preliminary data.</text>
</comment>
<dbReference type="InterPro" id="IPR050103">
    <property type="entry name" value="Class-III_PLP-dep_AT"/>
</dbReference>
<evidence type="ECO:0000256" key="4">
    <source>
        <dbReference type="ARBA" id="ARBA00022679"/>
    </source>
</evidence>
<dbReference type="AlphaFoldDB" id="A0A6M7U8W9"/>
<dbReference type="Proteomes" id="UP000093737">
    <property type="component" value="Unassembled WGS sequence"/>
</dbReference>
<dbReference type="Gene3D" id="3.40.640.10">
    <property type="entry name" value="Type I PLP-dependent aspartate aminotransferase-like (Major domain)"/>
    <property type="match status" value="1"/>
</dbReference>
<dbReference type="CDD" id="cd00610">
    <property type="entry name" value="OAT_like"/>
    <property type="match status" value="1"/>
</dbReference>
<comment type="similarity">
    <text evidence="2 6">Belongs to the class-III pyridoxal-phosphate-dependent aminotransferase family.</text>
</comment>
<keyword evidence="4" id="KW-0808">Transferase</keyword>
<evidence type="ECO:0000256" key="3">
    <source>
        <dbReference type="ARBA" id="ARBA00022576"/>
    </source>
</evidence>
<evidence type="ECO:0000256" key="5">
    <source>
        <dbReference type="ARBA" id="ARBA00022898"/>
    </source>
</evidence>
<evidence type="ECO:0000256" key="2">
    <source>
        <dbReference type="ARBA" id="ARBA00008954"/>
    </source>
</evidence>
<dbReference type="PANTHER" id="PTHR11986:SF58">
    <property type="entry name" value="LEUCINE_METHIONINE RACEMASE"/>
    <property type="match status" value="1"/>
</dbReference>
<evidence type="ECO:0000313" key="8">
    <source>
        <dbReference type="Proteomes" id="UP000093737"/>
    </source>
</evidence>
<evidence type="ECO:0000256" key="6">
    <source>
        <dbReference type="RuleBase" id="RU003560"/>
    </source>
</evidence>
<gene>
    <name evidence="7" type="ORF">A8145_23955</name>
</gene>
<dbReference type="NCBIfam" id="TIGR00700">
    <property type="entry name" value="GABAtrnsam"/>
    <property type="match status" value="1"/>
</dbReference>
<dbReference type="EMBL" id="LYTK01000021">
    <property type="protein sequence ID" value="OBQ61033.1"/>
    <property type="molecule type" value="Genomic_DNA"/>
</dbReference>
<name>A0A6M7U8W9_RHILI</name>
<evidence type="ECO:0000256" key="1">
    <source>
        <dbReference type="ARBA" id="ARBA00001933"/>
    </source>
</evidence>
<reference evidence="7 8" key="1">
    <citation type="submission" date="2016-05" db="EMBL/GenBank/DDBJ databases">
        <authorList>
            <person name="Ramsay J.P."/>
        </authorList>
    </citation>
    <scope>NUCLEOTIDE SEQUENCE [LARGE SCALE GENOMIC DNA]</scope>
    <source>
        <strain evidence="7 8">NZP2042</strain>
    </source>
</reference>
<dbReference type="Gene3D" id="3.90.1150.10">
    <property type="entry name" value="Aspartate Aminotransferase, domain 1"/>
    <property type="match status" value="1"/>
</dbReference>
<dbReference type="FunFam" id="3.40.640.10:FF:000013">
    <property type="entry name" value="4-aminobutyrate aminotransferase"/>
    <property type="match status" value="1"/>
</dbReference>
<protein>
    <submittedName>
        <fullName evidence="7">4-aminobutyrate transaminase</fullName>
    </submittedName>
</protein>
<evidence type="ECO:0000313" key="7">
    <source>
        <dbReference type="EMBL" id="OBQ61033.1"/>
    </source>
</evidence>
<dbReference type="InterPro" id="IPR015422">
    <property type="entry name" value="PyrdxlP-dep_Trfase_small"/>
</dbReference>
<dbReference type="GO" id="GO:0042802">
    <property type="term" value="F:identical protein binding"/>
    <property type="evidence" value="ECO:0007669"/>
    <property type="project" value="TreeGrafter"/>
</dbReference>
<keyword evidence="3" id="KW-0032">Aminotransferase</keyword>
<dbReference type="InterPro" id="IPR004632">
    <property type="entry name" value="4NH2But_aminotransferase_bac"/>
</dbReference>
<dbReference type="GO" id="GO:0034386">
    <property type="term" value="F:4-aminobutyrate:2-oxoglutarate transaminase activity"/>
    <property type="evidence" value="ECO:0007669"/>
    <property type="project" value="InterPro"/>
</dbReference>
<dbReference type="GO" id="GO:0009448">
    <property type="term" value="P:gamma-aminobutyric acid metabolic process"/>
    <property type="evidence" value="ECO:0007669"/>
    <property type="project" value="InterPro"/>
</dbReference>
<dbReference type="RefSeq" id="WP_056566384.1">
    <property type="nucleotide sequence ID" value="NZ_CP033334.1"/>
</dbReference>
<comment type="cofactor">
    <cofactor evidence="1">
        <name>pyridoxal 5'-phosphate</name>
        <dbReference type="ChEBI" id="CHEBI:597326"/>
    </cofactor>
</comment>
<dbReference type="InterPro" id="IPR049704">
    <property type="entry name" value="Aminotrans_3_PPA_site"/>
</dbReference>
<dbReference type="InterPro" id="IPR005814">
    <property type="entry name" value="Aminotrans_3"/>
</dbReference>
<dbReference type="InterPro" id="IPR015424">
    <property type="entry name" value="PyrdxlP-dep_Trfase"/>
</dbReference>
<keyword evidence="5 6" id="KW-0663">Pyridoxal phosphate</keyword>
<proteinExistence type="inferred from homology"/>
<dbReference type="Pfam" id="PF00202">
    <property type="entry name" value="Aminotran_3"/>
    <property type="match status" value="1"/>
</dbReference>
<dbReference type="PANTHER" id="PTHR11986">
    <property type="entry name" value="AMINOTRANSFERASE CLASS III"/>
    <property type="match status" value="1"/>
</dbReference>
<dbReference type="PIRSF" id="PIRSF000521">
    <property type="entry name" value="Transaminase_4ab_Lys_Orn"/>
    <property type="match status" value="1"/>
</dbReference>